<accession>A0ABN8R8E7</accession>
<dbReference type="Proteomes" id="UP001159427">
    <property type="component" value="Unassembled WGS sequence"/>
</dbReference>
<sequence length="127" mass="14470">MALQLWQWSCGRNIWLSACHLPGTSNKVADGGSRNFDGSTEWPFNMRVFEDSSPGYNPPPVILQAYPDDKSPCAFTCLKEYQADTTPQRNRKEVIYYLHQATQSYLLSFAGIDTASFKRQRQVCCHL</sequence>
<keyword evidence="2" id="KW-1185">Reference proteome</keyword>
<gene>
    <name evidence="1" type="ORF">PEVE_00009359</name>
</gene>
<organism evidence="1 2">
    <name type="scientific">Porites evermanni</name>
    <dbReference type="NCBI Taxonomy" id="104178"/>
    <lineage>
        <taxon>Eukaryota</taxon>
        <taxon>Metazoa</taxon>
        <taxon>Cnidaria</taxon>
        <taxon>Anthozoa</taxon>
        <taxon>Hexacorallia</taxon>
        <taxon>Scleractinia</taxon>
        <taxon>Fungiina</taxon>
        <taxon>Poritidae</taxon>
        <taxon>Porites</taxon>
    </lineage>
</organism>
<comment type="caution">
    <text evidence="1">The sequence shown here is derived from an EMBL/GenBank/DDBJ whole genome shotgun (WGS) entry which is preliminary data.</text>
</comment>
<protein>
    <submittedName>
        <fullName evidence="1">Uncharacterized protein</fullName>
    </submittedName>
</protein>
<evidence type="ECO:0000313" key="1">
    <source>
        <dbReference type="EMBL" id="CAH3174103.1"/>
    </source>
</evidence>
<reference evidence="1 2" key="1">
    <citation type="submission" date="2022-05" db="EMBL/GenBank/DDBJ databases">
        <authorList>
            <consortium name="Genoscope - CEA"/>
            <person name="William W."/>
        </authorList>
    </citation>
    <scope>NUCLEOTIDE SEQUENCE [LARGE SCALE GENOMIC DNA]</scope>
</reference>
<dbReference type="EMBL" id="CALNXI010001647">
    <property type="protein sequence ID" value="CAH3174103.1"/>
    <property type="molecule type" value="Genomic_DNA"/>
</dbReference>
<proteinExistence type="predicted"/>
<name>A0ABN8R8E7_9CNID</name>
<evidence type="ECO:0000313" key="2">
    <source>
        <dbReference type="Proteomes" id="UP001159427"/>
    </source>
</evidence>